<evidence type="ECO:0000256" key="16">
    <source>
        <dbReference type="ARBA" id="ARBA00069462"/>
    </source>
</evidence>
<dbReference type="Gene3D" id="1.20.120.350">
    <property type="entry name" value="Voltage-gated potassium channels. Chain C"/>
    <property type="match status" value="4"/>
</dbReference>
<evidence type="ECO:0000256" key="7">
    <source>
        <dbReference type="ARBA" id="ARBA00022723"/>
    </source>
</evidence>
<dbReference type="Gene3D" id="1.10.238.10">
    <property type="entry name" value="EF-hand"/>
    <property type="match status" value="1"/>
</dbReference>
<evidence type="ECO:0000256" key="17">
    <source>
        <dbReference type="PIRSR" id="PIRSR602077-1"/>
    </source>
</evidence>
<comment type="subcellular location">
    <subcellularLocation>
        <location evidence="1 18">Membrane</location>
        <topology evidence="1 18">Multi-pass membrane protein</topology>
    </subcellularLocation>
</comment>
<keyword evidence="4 18" id="KW-0109">Calcium transport</keyword>
<keyword evidence="14" id="KW-0325">Glycoprotein</keyword>
<evidence type="ECO:0000256" key="5">
    <source>
        <dbReference type="ARBA" id="ARBA00022673"/>
    </source>
</evidence>
<feature type="transmembrane region" description="Helical" evidence="21">
    <location>
        <begin position="1135"/>
        <end position="1155"/>
    </location>
</feature>
<dbReference type="InterPro" id="IPR027359">
    <property type="entry name" value="Volt_channel_dom_sf"/>
</dbReference>
<evidence type="ECO:0000256" key="8">
    <source>
        <dbReference type="ARBA" id="ARBA00022737"/>
    </source>
</evidence>
<feature type="domain" description="Voltage-dependent L-type calcium channel IQ-associated" evidence="24">
    <location>
        <begin position="1327"/>
        <end position="1380"/>
    </location>
</feature>
<dbReference type="InterPro" id="IPR005821">
    <property type="entry name" value="Ion_trans_dom"/>
</dbReference>
<dbReference type="PRINTS" id="PR00167">
    <property type="entry name" value="CACHANNEL"/>
</dbReference>
<dbReference type="InterPro" id="IPR031649">
    <property type="entry name" value="GPHH_dom"/>
</dbReference>
<evidence type="ECO:0000256" key="10">
    <source>
        <dbReference type="ARBA" id="ARBA00022882"/>
    </source>
</evidence>
<dbReference type="FunFam" id="1.10.287.70:FF:000059">
    <property type="entry name" value="Voltage-dependent N-type calcium channel subunit alpha"/>
    <property type="match status" value="1"/>
</dbReference>
<dbReference type="FunFam" id="1.20.120.350:FF:000011">
    <property type="entry name" value="Voltage-dependent N-type calcium channel subunit alpha"/>
    <property type="match status" value="1"/>
</dbReference>
<feature type="domain" description="Voltage-dependent calcium channel alpha-1 subunit IQ" evidence="23">
    <location>
        <begin position="1390"/>
        <end position="1443"/>
    </location>
</feature>
<feature type="domain" description="Ion transport" evidence="22">
    <location>
        <begin position="420"/>
        <end position="657"/>
    </location>
</feature>
<comment type="similarity">
    <text evidence="18">Belongs to the calcium channel alpha-1 subunit (TC 1.A.1.11) family.</text>
</comment>
<sequence length="1452" mass="164635">MGPVQKKKTDNVADQGPTSLFLFTPSSPVRRLTNWFVNSPVFEWTIIITIIANCVVMSLDDKLPVHDKTVLSLQMEDLEPIFMIIFTIEMCTKILALGFILHKNSYMRNLWNIMDFIVVVSGFLPLILPAGLEGSINLNTLRTFRVLRPLKLVSGVPSLQVVMSSIGKAIGPLVNIALLLLFAVIIFAIVGLEFYAGALNTTCYSLDDLNTIVTEGEGGAPCFPGQEKKAPMGSYTCNIQKSVCLEKWEGPNSGITSFDNIGLAMLTVFQCVSMEGWTPILYWTNDAIGSAYNWIFFIPLIVVGSFFMLNLVLGVLSGEFAKEKDRVESRAGFLLLKEEQKLEREMNGYMNWICKAEDLVLAEERTSEYDKKRIVEARRKAAEGKRKQKTEEEELAGATSEFWARIRRARICIRRMCKQQWWFWLVIILVFLNTCTVAVEHYNQPQWLTIFLYYAEFLFLGAFVFEMCIRLYALGPFIYFSSAFNRFDCVVITGSIFEVLWVNLQPRAGSFGLSGLRALRLLRVFKVTKYWSPLRNLVIALMNALSSIMSLLFLLFLFIFIFALLGMQLFGGSFNFPDETPTSNFNTIINALLTVFQVLTEEDWNNVMYTAIVSQGGRHNGGIIYSIYFVMLTLLGNYCLLNVFLAIACDSLDQAAELTAAEEAEKERQEEEQERQRLREQQELKAIGADGQLGDELRGDEEEGGEPPLPDMDDEDQVRPILPYSSLFILTSTNPFRVGLHWFVTKPFFDGFIMIVILLSSASLAAEDPVEEHHPRNLLLQYFDYVFTAIFAIECLLKILDLGACAHPGSYLRDIWNVLDSLVVSCALISFYFQGTPMGQKLKSVKLLRVLRPLKMVNRVPALKAVFDCVVTSLKNVFNILIVYMLFLLIFAMVGVQLFNGKFFYCSDASKGNAEECQGEYFVFGEHGETSPTVERRVWDIKAFNYDNCGAAIITLFAVQTSEGWVDVLQNSMSSTFEDEGPFPWFSTEMAIFYIVYFVVFPFFFVNIFVALVIVTFNELGEAELTDDIDKNQKSCIDFVIMAKPMEVYIPEETSGCLYQIWRLVTSPPFENFIMLLIVLNTVLLMMKYHGAPLHYTDILSDCNLVFTTLFTVECVMKLSSFGYKAYFSDAWNTFDFITVAGSIVDATNIVNVGFLRLFRAARLIKLLRKSVSIRILLFTFVQSIKALPYVMMLMVMLFFIYAIIGMQIFGNIGLDANTAIERHNNFRHIGQAFMMLFRCSTGEAWPDIMMACVAGRPCDSRALQVNKTTGEIVPKTCGSSMTYVYFISFIFLCSFIMLNIVVAVIMDSFDYLTRDSSILGSHHLGEFITVWCEYDPLGEGKIHYTDMFALLKQIDPPLGFGSKCPDLLAYKRLVRMNMPVDNEGKVHFNTTLFALVRVNLQIFMRSTDEMDQADQELRTTIGRSWPFTKRDGKLDLLVPPSSGKLPHNSLL</sequence>
<dbReference type="GO" id="GO:0050906">
    <property type="term" value="P:detection of stimulus involved in sensory perception"/>
    <property type="evidence" value="ECO:0007669"/>
    <property type="project" value="UniProtKB-ARBA"/>
</dbReference>
<evidence type="ECO:0000256" key="14">
    <source>
        <dbReference type="ARBA" id="ARBA00023180"/>
    </source>
</evidence>
<dbReference type="InterPro" id="IPR014873">
    <property type="entry name" value="VDCC_a1su_IQ"/>
</dbReference>
<evidence type="ECO:0000256" key="3">
    <source>
        <dbReference type="ARBA" id="ARBA00022553"/>
    </source>
</evidence>
<dbReference type="GO" id="GO:0009581">
    <property type="term" value="P:detection of external stimulus"/>
    <property type="evidence" value="ECO:0007669"/>
    <property type="project" value="UniProtKB-ARBA"/>
</dbReference>
<feature type="transmembrane region" description="Helical" evidence="21">
    <location>
        <begin position="41"/>
        <end position="59"/>
    </location>
</feature>
<feature type="transmembrane region" description="Helical" evidence="21">
    <location>
        <begin position="1073"/>
        <end position="1091"/>
    </location>
</feature>
<feature type="domain" description="Ion transport" evidence="22">
    <location>
        <begin position="1068"/>
        <end position="1317"/>
    </location>
</feature>
<evidence type="ECO:0000256" key="20">
    <source>
        <dbReference type="SAM" id="MobiDB-lite"/>
    </source>
</evidence>
<dbReference type="FunFam" id="1.20.120.350:FF:000001">
    <property type="entry name" value="Voltage-dependent L-type calcium channel subunit alpha"/>
    <property type="match status" value="1"/>
</dbReference>
<dbReference type="FunFam" id="1.10.238.10:FF:000063">
    <property type="entry name" value="Voltage-dependent N-type calcium channel subunit alpha"/>
    <property type="match status" value="1"/>
</dbReference>
<dbReference type="FunFam" id="1.20.120.350:FF:000095">
    <property type="entry name" value="Voltage-gated Ca2+ channel, alpha subunit"/>
    <property type="match status" value="1"/>
</dbReference>
<feature type="transmembrane region" description="Helical" evidence="21">
    <location>
        <begin position="451"/>
        <end position="472"/>
    </location>
</feature>
<feature type="transmembrane region" description="Helical" evidence="21">
    <location>
        <begin position="294"/>
        <end position="316"/>
    </location>
</feature>
<dbReference type="GO" id="GO:0008331">
    <property type="term" value="F:high voltage-gated calcium channel activity"/>
    <property type="evidence" value="ECO:0007669"/>
    <property type="project" value="TreeGrafter"/>
</dbReference>
<dbReference type="OrthoDB" id="431720at2759"/>
<feature type="binding site" evidence="17">
    <location>
        <position position="275"/>
    </location>
    <ligand>
        <name>Ca(2+)</name>
        <dbReference type="ChEBI" id="CHEBI:29108"/>
    </ligand>
</feature>
<accession>A0A0K2UTA1</accession>
<keyword evidence="15" id="KW-0407">Ion channel</keyword>
<keyword evidence="2" id="KW-0813">Transport</keyword>
<evidence type="ECO:0000256" key="9">
    <source>
        <dbReference type="ARBA" id="ARBA00022837"/>
    </source>
</evidence>
<dbReference type="GO" id="GO:0098703">
    <property type="term" value="P:calcium ion import across plasma membrane"/>
    <property type="evidence" value="ECO:0007669"/>
    <property type="project" value="TreeGrafter"/>
</dbReference>
<feature type="transmembrane region" description="Helical" evidence="21">
    <location>
        <begin position="176"/>
        <end position="196"/>
    </location>
</feature>
<evidence type="ECO:0000259" key="22">
    <source>
        <dbReference type="Pfam" id="PF00520"/>
    </source>
</evidence>
<feature type="transmembrane region" description="Helical" evidence="21">
    <location>
        <begin position="877"/>
        <end position="899"/>
    </location>
</feature>
<dbReference type="GO" id="GO:0016323">
    <property type="term" value="C:basolateral plasma membrane"/>
    <property type="evidence" value="ECO:0007669"/>
    <property type="project" value="UniProtKB-ARBA"/>
</dbReference>
<dbReference type="GO" id="GO:0098793">
    <property type="term" value="C:presynapse"/>
    <property type="evidence" value="ECO:0007669"/>
    <property type="project" value="UniProtKB-ARBA"/>
</dbReference>
<keyword evidence="12" id="KW-0406">Ion transport</keyword>
<proteinExistence type="inferred from homology"/>
<name>A0A0K2UTA1_LEPSM</name>
<evidence type="ECO:0000256" key="18">
    <source>
        <dbReference type="RuleBase" id="RU003808"/>
    </source>
</evidence>
<dbReference type="GO" id="GO:0042045">
    <property type="term" value="P:epithelial fluid transport"/>
    <property type="evidence" value="ECO:0007669"/>
    <property type="project" value="UniProtKB-ARBA"/>
</dbReference>
<dbReference type="Pfam" id="PF00520">
    <property type="entry name" value="Ion_trans"/>
    <property type="match status" value="4"/>
</dbReference>
<evidence type="ECO:0000256" key="6">
    <source>
        <dbReference type="ARBA" id="ARBA00022692"/>
    </source>
</evidence>
<feature type="transmembrane region" description="Helical" evidence="21">
    <location>
        <begin position="80"/>
        <end position="101"/>
    </location>
</feature>
<dbReference type="GO" id="GO:0046872">
    <property type="term" value="F:metal ion binding"/>
    <property type="evidence" value="ECO:0007669"/>
    <property type="project" value="UniProtKB-KW"/>
</dbReference>
<feature type="transmembrane region" description="Helical" evidence="21">
    <location>
        <begin position="537"/>
        <end position="565"/>
    </location>
</feature>
<dbReference type="FunFam" id="1.10.287.70:FF:000068">
    <property type="entry name" value="Voltage-dependent N-type calcium channel subunit alpha"/>
    <property type="match status" value="1"/>
</dbReference>
<keyword evidence="8" id="KW-0677">Repeat</keyword>
<protein>
    <recommendedName>
        <fullName evidence="16">Voltage-dependent calcium channel type A subunit alpha-1</fullName>
    </recommendedName>
</protein>
<dbReference type="GO" id="GO:0007268">
    <property type="term" value="P:chemical synaptic transmission"/>
    <property type="evidence" value="ECO:0007669"/>
    <property type="project" value="TreeGrafter"/>
</dbReference>
<dbReference type="PANTHER" id="PTHR45628:SF7">
    <property type="entry name" value="VOLTAGE-DEPENDENT CALCIUM CHANNEL TYPE A SUBUNIT ALPHA-1"/>
    <property type="match status" value="1"/>
</dbReference>
<feature type="transmembrane region" description="Helical" evidence="21">
    <location>
        <begin position="991"/>
        <end position="1017"/>
    </location>
</feature>
<keyword evidence="9 17" id="KW-0106">Calcium</keyword>
<feature type="transmembrane region" description="Helical" evidence="21">
    <location>
        <begin position="1176"/>
        <end position="1205"/>
    </location>
</feature>
<organism evidence="25">
    <name type="scientific">Lepeophtheirus salmonis</name>
    <name type="common">Salmon louse</name>
    <name type="synonym">Caligus salmonis</name>
    <dbReference type="NCBI Taxonomy" id="72036"/>
    <lineage>
        <taxon>Eukaryota</taxon>
        <taxon>Metazoa</taxon>
        <taxon>Ecdysozoa</taxon>
        <taxon>Arthropoda</taxon>
        <taxon>Crustacea</taxon>
        <taxon>Multicrustacea</taxon>
        <taxon>Hexanauplia</taxon>
        <taxon>Copepoda</taxon>
        <taxon>Siphonostomatoida</taxon>
        <taxon>Caligidae</taxon>
        <taxon>Lepeophtheirus</taxon>
    </lineage>
</organism>
<dbReference type="Pfam" id="PF08763">
    <property type="entry name" value="Ca_chan_IQ"/>
    <property type="match status" value="1"/>
</dbReference>
<dbReference type="SUPFAM" id="SSF81324">
    <property type="entry name" value="Voltage-gated potassium channels"/>
    <property type="match status" value="4"/>
</dbReference>
<keyword evidence="13 21" id="KW-0472">Membrane</keyword>
<evidence type="ECO:0000256" key="2">
    <source>
        <dbReference type="ARBA" id="ARBA00022448"/>
    </source>
</evidence>
<keyword evidence="3" id="KW-0597">Phosphoprotein</keyword>
<keyword evidence="6 21" id="KW-0812">Transmembrane</keyword>
<feature type="binding site" evidence="17">
    <location>
        <position position="963"/>
    </location>
    <ligand>
        <name>Ca(2+)</name>
        <dbReference type="ChEBI" id="CHEBI:29108"/>
    </ligand>
</feature>
<keyword evidence="5 18" id="KW-0107">Calcium channel</keyword>
<dbReference type="Gene3D" id="6.10.250.2500">
    <property type="match status" value="1"/>
</dbReference>
<dbReference type="InterPro" id="IPR002077">
    <property type="entry name" value="VDCCAlpha1"/>
</dbReference>
<feature type="binding site" evidence="17">
    <location>
        <position position="602"/>
    </location>
    <ligand>
        <name>Ca(2+)</name>
        <dbReference type="ChEBI" id="CHEBI:29108"/>
    </ligand>
</feature>
<evidence type="ECO:0000256" key="4">
    <source>
        <dbReference type="ARBA" id="ARBA00022568"/>
    </source>
</evidence>
<evidence type="ECO:0000259" key="24">
    <source>
        <dbReference type="Pfam" id="PF16905"/>
    </source>
</evidence>
<feature type="compositionally biased region" description="Acidic residues" evidence="20">
    <location>
        <begin position="698"/>
        <end position="715"/>
    </location>
</feature>
<dbReference type="PANTHER" id="PTHR45628">
    <property type="entry name" value="VOLTAGE-DEPENDENT CALCIUM CHANNEL TYPE A SUBUNIT ALPHA-1"/>
    <property type="match status" value="1"/>
</dbReference>
<reference evidence="25" key="1">
    <citation type="submission" date="2014-05" db="EMBL/GenBank/DDBJ databases">
        <authorList>
            <person name="Chronopoulou M."/>
        </authorList>
    </citation>
    <scope>NUCLEOTIDE SEQUENCE</scope>
    <source>
        <tissue evidence="25">Whole organism</tissue>
    </source>
</reference>
<evidence type="ECO:0000256" key="15">
    <source>
        <dbReference type="ARBA" id="ARBA00023303"/>
    </source>
</evidence>
<feature type="transmembrane region" description="Helical" evidence="21">
    <location>
        <begin position="623"/>
        <end position="648"/>
    </location>
</feature>
<dbReference type="Pfam" id="PF16905">
    <property type="entry name" value="GPHH"/>
    <property type="match status" value="1"/>
</dbReference>
<keyword evidence="19" id="KW-0175">Coiled coil</keyword>
<evidence type="ECO:0000256" key="19">
    <source>
        <dbReference type="SAM" id="Coils"/>
    </source>
</evidence>
<feature type="transmembrane region" description="Helical" evidence="21">
    <location>
        <begin position="261"/>
        <end position="282"/>
    </location>
</feature>
<feature type="transmembrane region" description="Helical" evidence="21">
    <location>
        <begin position="421"/>
        <end position="439"/>
    </location>
</feature>
<evidence type="ECO:0000256" key="13">
    <source>
        <dbReference type="ARBA" id="ARBA00023136"/>
    </source>
</evidence>
<feature type="domain" description="Ion transport" evidence="22">
    <location>
        <begin position="747"/>
        <end position="1022"/>
    </location>
</feature>
<feature type="domain" description="Ion transport" evidence="22">
    <location>
        <begin position="40"/>
        <end position="326"/>
    </location>
</feature>
<keyword evidence="11 21" id="KW-1133">Transmembrane helix</keyword>
<evidence type="ECO:0000256" key="11">
    <source>
        <dbReference type="ARBA" id="ARBA00022989"/>
    </source>
</evidence>
<evidence type="ECO:0000259" key="23">
    <source>
        <dbReference type="Pfam" id="PF08763"/>
    </source>
</evidence>
<dbReference type="GO" id="GO:0009582">
    <property type="term" value="P:detection of abiotic stimulus"/>
    <property type="evidence" value="ECO:0007669"/>
    <property type="project" value="UniProtKB-ARBA"/>
</dbReference>
<evidence type="ECO:0000256" key="12">
    <source>
        <dbReference type="ARBA" id="ARBA00023065"/>
    </source>
</evidence>
<evidence type="ECO:0000256" key="1">
    <source>
        <dbReference type="ARBA" id="ARBA00004141"/>
    </source>
</evidence>
<dbReference type="GO" id="GO:0019722">
    <property type="term" value="P:calcium-mediated signaling"/>
    <property type="evidence" value="ECO:0007669"/>
    <property type="project" value="UniProtKB-ARBA"/>
</dbReference>
<feature type="transmembrane region" description="Helical" evidence="21">
    <location>
        <begin position="113"/>
        <end position="132"/>
    </location>
</feature>
<dbReference type="GO" id="GO:0016322">
    <property type="term" value="P:neuron remodeling"/>
    <property type="evidence" value="ECO:0007669"/>
    <property type="project" value="UniProtKB-ARBA"/>
</dbReference>
<feature type="region of interest" description="Disordered" evidence="20">
    <location>
        <begin position="690"/>
        <end position="715"/>
    </location>
</feature>
<keyword evidence="7 17" id="KW-0479">Metal-binding</keyword>
<dbReference type="Gene3D" id="1.10.287.70">
    <property type="match status" value="4"/>
</dbReference>
<dbReference type="EMBL" id="HACA01024127">
    <property type="protein sequence ID" value="CDW41488.1"/>
    <property type="molecule type" value="Transcribed_RNA"/>
</dbReference>
<dbReference type="InterPro" id="IPR050599">
    <property type="entry name" value="VDCC_alpha-1_subunit"/>
</dbReference>
<keyword evidence="10 18" id="KW-0851">Voltage-gated channel</keyword>
<dbReference type="FunFam" id="1.10.287.70:FF:000007">
    <property type="entry name" value="Voltage-dependent L-type calcium channel subunit alpha"/>
    <property type="match status" value="1"/>
</dbReference>
<feature type="coiled-coil region" evidence="19">
    <location>
        <begin position="652"/>
        <end position="684"/>
    </location>
</feature>
<dbReference type="GO" id="GO:0005891">
    <property type="term" value="C:voltage-gated calcium channel complex"/>
    <property type="evidence" value="ECO:0007669"/>
    <property type="project" value="InterPro"/>
</dbReference>
<evidence type="ECO:0000256" key="21">
    <source>
        <dbReference type="SAM" id="Phobius"/>
    </source>
</evidence>
<feature type="transmembrane region" description="Helical" evidence="21">
    <location>
        <begin position="1284"/>
        <end position="1307"/>
    </location>
</feature>
<evidence type="ECO:0000313" key="25">
    <source>
        <dbReference type="EMBL" id="CDW41488.1"/>
    </source>
</evidence>